<keyword evidence="3" id="KW-1185">Reference proteome</keyword>
<accession>A0A385IFQ8</accession>
<dbReference type="GO" id="GO:0003677">
    <property type="term" value="F:DNA binding"/>
    <property type="evidence" value="ECO:0007669"/>
    <property type="project" value="InterPro"/>
</dbReference>
<dbReference type="InterPro" id="IPR044925">
    <property type="entry name" value="His-Me_finger_sf"/>
</dbReference>
<dbReference type="InterPro" id="IPR016177">
    <property type="entry name" value="DNA-bd_dom_sf"/>
</dbReference>
<evidence type="ECO:0000313" key="3">
    <source>
        <dbReference type="Proteomes" id="UP000264027"/>
    </source>
</evidence>
<dbReference type="Proteomes" id="UP000264027">
    <property type="component" value="Segment"/>
</dbReference>
<dbReference type="Pfam" id="PF13392">
    <property type="entry name" value="HNH_3"/>
    <property type="match status" value="1"/>
</dbReference>
<proteinExistence type="predicted"/>
<reference evidence="2 3" key="1">
    <citation type="submission" date="2018-08" db="EMBL/GenBank/DDBJ databases">
        <title>SRE bacteriophages.</title>
        <authorList>
            <person name="Carstens A.B."/>
            <person name="Djurhuus A.M."/>
            <person name="Kot W."/>
            <person name="Hansen L.H."/>
        </authorList>
    </citation>
    <scope>NUCLEOTIDE SEQUENCE [LARGE SCALE GENOMIC DNA]</scope>
</reference>
<dbReference type="SUPFAM" id="SSF54060">
    <property type="entry name" value="His-Me finger endonucleases"/>
    <property type="match status" value="1"/>
</dbReference>
<organism evidence="2 3">
    <name type="scientific">Pectobacterium phage Gaspode</name>
    <dbReference type="NCBI Taxonomy" id="2320194"/>
    <lineage>
        <taxon>Viruses</taxon>
        <taxon>Duplodnaviria</taxon>
        <taxon>Heunggongvirae</taxon>
        <taxon>Uroviricota</taxon>
        <taxon>Caudoviricetes</taxon>
        <taxon>Autographivirales</taxon>
        <taxon>Autoscriptoviridae</taxon>
        <taxon>Corkvirinae</taxon>
        <taxon>Phimunavirus</taxon>
        <taxon>Phimunavirus gaspode</taxon>
    </lineage>
</organism>
<evidence type="ECO:0000259" key="1">
    <source>
        <dbReference type="Pfam" id="PF13392"/>
    </source>
</evidence>
<dbReference type="KEGG" id="vg:55002865"/>
<dbReference type="Gene3D" id="3.90.75.20">
    <property type="match status" value="1"/>
</dbReference>
<feature type="domain" description="HNH nuclease" evidence="1">
    <location>
        <begin position="56"/>
        <end position="98"/>
    </location>
</feature>
<dbReference type="RefSeq" id="YP_009811836.1">
    <property type="nucleotide sequence ID" value="NC_048056.1"/>
</dbReference>
<dbReference type="GeneID" id="55002865"/>
<sequence>MTTHLINEYWQLDSDSPSGLSWIKHKANTTAQAGQPACTTLDAKGYYVGSLGGKGYKAHRVVYYLKHGDWPDQVDHINGIRTCNHPSNLRSANNTENQHNRLVNGCYLEKATGKWKAYIRIDGRFKTLGRFLTRTEARKIYLEAKRQYHPAAPERCYATELQ</sequence>
<name>A0A385IFQ8_9CAUD</name>
<protein>
    <recommendedName>
        <fullName evidence="1">HNH nuclease domain-containing protein</fullName>
    </recommendedName>
</protein>
<dbReference type="InterPro" id="IPR003615">
    <property type="entry name" value="HNH_nuc"/>
</dbReference>
<dbReference type="EMBL" id="MH807811">
    <property type="protein sequence ID" value="AXY81685.1"/>
    <property type="molecule type" value="Genomic_DNA"/>
</dbReference>
<evidence type="ECO:0000313" key="2">
    <source>
        <dbReference type="EMBL" id="AXY81685.1"/>
    </source>
</evidence>
<dbReference type="SUPFAM" id="SSF54171">
    <property type="entry name" value="DNA-binding domain"/>
    <property type="match status" value="1"/>
</dbReference>